<keyword evidence="10" id="KW-1185">Reference proteome</keyword>
<dbReference type="Pfam" id="PF14533">
    <property type="entry name" value="USP7_C2"/>
    <property type="match status" value="1"/>
</dbReference>
<dbReference type="EC" id="3.4.19.12" evidence="3"/>
<dbReference type="Proteomes" id="UP000789405">
    <property type="component" value="Unassembled WGS sequence"/>
</dbReference>
<comment type="similarity">
    <text evidence="2">Belongs to the peptidase C19 family.</text>
</comment>
<feature type="non-terminal residue" evidence="9">
    <location>
        <position position="213"/>
    </location>
</feature>
<dbReference type="EMBL" id="CAJVPY010004587">
    <property type="protein sequence ID" value="CAG8623365.1"/>
    <property type="molecule type" value="Genomic_DNA"/>
</dbReference>
<keyword evidence="7" id="KW-0788">Thiol protease</keyword>
<evidence type="ECO:0000256" key="7">
    <source>
        <dbReference type="ARBA" id="ARBA00022807"/>
    </source>
</evidence>
<comment type="caution">
    <text evidence="9">The sequence shown here is derived from an EMBL/GenBank/DDBJ whole genome shotgun (WGS) entry which is preliminary data.</text>
</comment>
<evidence type="ECO:0000256" key="5">
    <source>
        <dbReference type="ARBA" id="ARBA00022786"/>
    </source>
</evidence>
<evidence type="ECO:0000259" key="8">
    <source>
        <dbReference type="Pfam" id="PF14533"/>
    </source>
</evidence>
<name>A0A9N9D305_9GLOM</name>
<dbReference type="AlphaFoldDB" id="A0A9N9D305"/>
<dbReference type="OrthoDB" id="289038at2759"/>
<organism evidence="9 10">
    <name type="scientific">Dentiscutata erythropus</name>
    <dbReference type="NCBI Taxonomy" id="1348616"/>
    <lineage>
        <taxon>Eukaryota</taxon>
        <taxon>Fungi</taxon>
        <taxon>Fungi incertae sedis</taxon>
        <taxon>Mucoromycota</taxon>
        <taxon>Glomeromycotina</taxon>
        <taxon>Glomeromycetes</taxon>
        <taxon>Diversisporales</taxon>
        <taxon>Gigasporaceae</taxon>
        <taxon>Dentiscutata</taxon>
    </lineage>
</organism>
<comment type="catalytic activity">
    <reaction evidence="1">
        <text>Thiol-dependent hydrolysis of ester, thioester, amide, peptide and isopeptide bonds formed by the C-terminal Gly of ubiquitin (a 76-residue protein attached to proteins as an intracellular targeting signal).</text>
        <dbReference type="EC" id="3.4.19.12"/>
    </reaction>
</comment>
<dbReference type="InterPro" id="IPR029346">
    <property type="entry name" value="USP_C"/>
</dbReference>
<sequence length="213" mass="24715">ERRLDDEKKALYEQLIKKVEECNLCLYAKVYWLGTAVREEEVIDICLPKTAIVNEIFKIIINKLALRPTSKIRLYDVLHCKIQKEYVTNDPIDLIQENITLYAEEIPQDEIELGANDKVIQIYHFIKKPLRTHGIPFKFVINADEHFSKTMLRLRIRLGMNEKDFSKVKGAVVQAQSFAKFQYIDDKVILSDYGLTDELLGLDLVDPNWIAGS</sequence>
<evidence type="ECO:0000256" key="1">
    <source>
        <dbReference type="ARBA" id="ARBA00000707"/>
    </source>
</evidence>
<keyword evidence="5" id="KW-0833">Ubl conjugation pathway</keyword>
<reference evidence="9" key="1">
    <citation type="submission" date="2021-06" db="EMBL/GenBank/DDBJ databases">
        <authorList>
            <person name="Kallberg Y."/>
            <person name="Tangrot J."/>
            <person name="Rosling A."/>
        </authorList>
    </citation>
    <scope>NUCLEOTIDE SEQUENCE</scope>
    <source>
        <strain evidence="9">MA453B</strain>
    </source>
</reference>
<evidence type="ECO:0000313" key="9">
    <source>
        <dbReference type="EMBL" id="CAG8623365.1"/>
    </source>
</evidence>
<feature type="domain" description="Ubiquitin carboxyl-terminal hydrolase C-terminal" evidence="8">
    <location>
        <begin position="11"/>
        <end position="207"/>
    </location>
</feature>
<dbReference type="GO" id="GO:0006508">
    <property type="term" value="P:proteolysis"/>
    <property type="evidence" value="ECO:0007669"/>
    <property type="project" value="UniProtKB-KW"/>
</dbReference>
<keyword evidence="4" id="KW-0645">Protease</keyword>
<evidence type="ECO:0000256" key="2">
    <source>
        <dbReference type="ARBA" id="ARBA00009085"/>
    </source>
</evidence>
<evidence type="ECO:0000256" key="6">
    <source>
        <dbReference type="ARBA" id="ARBA00022801"/>
    </source>
</evidence>
<evidence type="ECO:0000256" key="3">
    <source>
        <dbReference type="ARBA" id="ARBA00012759"/>
    </source>
</evidence>
<gene>
    <name evidence="9" type="ORF">DERYTH_LOCUS8756</name>
</gene>
<proteinExistence type="inferred from homology"/>
<dbReference type="GO" id="GO:0004843">
    <property type="term" value="F:cysteine-type deubiquitinase activity"/>
    <property type="evidence" value="ECO:0007669"/>
    <property type="project" value="UniProtKB-EC"/>
</dbReference>
<evidence type="ECO:0000256" key="4">
    <source>
        <dbReference type="ARBA" id="ARBA00022670"/>
    </source>
</evidence>
<evidence type="ECO:0000313" key="10">
    <source>
        <dbReference type="Proteomes" id="UP000789405"/>
    </source>
</evidence>
<keyword evidence="6" id="KW-0378">Hydrolase</keyword>
<protein>
    <recommendedName>
        <fullName evidence="3">ubiquitinyl hydrolase 1</fullName>
        <ecNumber evidence="3">3.4.19.12</ecNumber>
    </recommendedName>
</protein>
<accession>A0A9N9D305</accession>